<reference evidence="2 3" key="1">
    <citation type="journal article" date="2019" name="Commun. Biol.">
        <title>The bagworm genome reveals a unique fibroin gene that provides high tensile strength.</title>
        <authorList>
            <person name="Kono N."/>
            <person name="Nakamura H."/>
            <person name="Ohtoshi R."/>
            <person name="Tomita M."/>
            <person name="Numata K."/>
            <person name="Arakawa K."/>
        </authorList>
    </citation>
    <scope>NUCLEOTIDE SEQUENCE [LARGE SCALE GENOMIC DNA]</scope>
</reference>
<evidence type="ECO:0000313" key="2">
    <source>
        <dbReference type="EMBL" id="GBP84279.1"/>
    </source>
</evidence>
<evidence type="ECO:0000313" key="3">
    <source>
        <dbReference type="Proteomes" id="UP000299102"/>
    </source>
</evidence>
<sequence length="113" mass="12227">MVFRQPSAAGAPENSPPRDTAGHGLVGARRRSGRGTEAATAATADDSSNGTDPRECFHCPMDDVNAAFASFTGAGPERKSLHNFAVIALNMKRHRRALERSTRGDFKFNYSFK</sequence>
<gene>
    <name evidence="2" type="ORF">EVAR_60223_1</name>
</gene>
<name>A0A4C1ZBG5_EUMVA</name>
<dbReference type="AlphaFoldDB" id="A0A4C1ZBG5"/>
<feature type="compositionally biased region" description="Low complexity" evidence="1">
    <location>
        <begin position="35"/>
        <end position="51"/>
    </location>
</feature>
<evidence type="ECO:0000256" key="1">
    <source>
        <dbReference type="SAM" id="MobiDB-lite"/>
    </source>
</evidence>
<comment type="caution">
    <text evidence="2">The sequence shown here is derived from an EMBL/GenBank/DDBJ whole genome shotgun (WGS) entry which is preliminary data.</text>
</comment>
<dbReference type="Proteomes" id="UP000299102">
    <property type="component" value="Unassembled WGS sequence"/>
</dbReference>
<proteinExistence type="predicted"/>
<feature type="region of interest" description="Disordered" evidence="1">
    <location>
        <begin position="1"/>
        <end position="54"/>
    </location>
</feature>
<keyword evidence="3" id="KW-1185">Reference proteome</keyword>
<dbReference type="EMBL" id="BGZK01001668">
    <property type="protein sequence ID" value="GBP84279.1"/>
    <property type="molecule type" value="Genomic_DNA"/>
</dbReference>
<protein>
    <submittedName>
        <fullName evidence="2">Uncharacterized protein</fullName>
    </submittedName>
</protein>
<organism evidence="2 3">
    <name type="scientific">Eumeta variegata</name>
    <name type="common">Bagworm moth</name>
    <name type="synonym">Eumeta japonica</name>
    <dbReference type="NCBI Taxonomy" id="151549"/>
    <lineage>
        <taxon>Eukaryota</taxon>
        <taxon>Metazoa</taxon>
        <taxon>Ecdysozoa</taxon>
        <taxon>Arthropoda</taxon>
        <taxon>Hexapoda</taxon>
        <taxon>Insecta</taxon>
        <taxon>Pterygota</taxon>
        <taxon>Neoptera</taxon>
        <taxon>Endopterygota</taxon>
        <taxon>Lepidoptera</taxon>
        <taxon>Glossata</taxon>
        <taxon>Ditrysia</taxon>
        <taxon>Tineoidea</taxon>
        <taxon>Psychidae</taxon>
        <taxon>Oiketicinae</taxon>
        <taxon>Eumeta</taxon>
    </lineage>
</organism>
<accession>A0A4C1ZBG5</accession>